<evidence type="ECO:0008006" key="4">
    <source>
        <dbReference type="Google" id="ProtNLM"/>
    </source>
</evidence>
<feature type="region of interest" description="Disordered" evidence="1">
    <location>
        <begin position="1152"/>
        <end position="1173"/>
    </location>
</feature>
<feature type="region of interest" description="Disordered" evidence="1">
    <location>
        <begin position="858"/>
        <end position="927"/>
    </location>
</feature>
<feature type="compositionally biased region" description="Basic residues" evidence="1">
    <location>
        <begin position="1348"/>
        <end position="1362"/>
    </location>
</feature>
<dbReference type="EMBL" id="KZ679270">
    <property type="protein sequence ID" value="PTB36384.1"/>
    <property type="molecule type" value="Genomic_DNA"/>
</dbReference>
<feature type="region of interest" description="Disordered" evidence="1">
    <location>
        <begin position="378"/>
        <end position="405"/>
    </location>
</feature>
<feature type="compositionally biased region" description="Basic and acidic residues" evidence="1">
    <location>
        <begin position="1597"/>
        <end position="1608"/>
    </location>
</feature>
<name>A0A2T3YV30_TRIA4</name>
<sequence>MAEAIRMNPLPAPHPVLPAAAFPRVHAENFPHGDREAYAKYYPYGIPVTYKMMYGVYSQGVAQTYLEDNLPIGFYTNIPPKATAIISTSNGSRPFRKLDHILPQRRIHLWSKDEIQAICNSLRKLHWDGLKNMQQPYCWDDLWTYFDAYDLYHNGCLNLWNVINTIWDENKLISIDVRREIAAHIGHWADEWLKLEKNQDKLMQWKESQGSIYRILDDEDHESLGSLQDDVVPLIASALKGRRAYLLSNVEAEKAEEPADLITAFRTNGVENWLTGQPIFDCNGLPPPPVSESHRLSNDPAPCFEQDGKHYFLPSNFFPPPESFQNSVKDFQALNNSPEPVSSPAEFPKSGVVIVNGSNVPKLSQEPINRAYQQTIDEVQSKNGTRRTSSMPETSSPTISGGSQELERGWSPLAVDNETTANADVRRSSEPAALSITGQNLSDNPSCFKKEGSEAMMDNSIKEITGKRQREQDATHFRQSNDVRASLASYSGMAQRRGGRFQPEVESPFPMHDTARFDQRQAPSAVTNLVGSTVPKQLPPTQRARRLSQEQRKPTDFLPGDSFKQSFNPSTLPSAETAAFYMQPEKGGMQHHVGPHGFPYQNQQFNSAPNKPIPHNMTYREFSGAQQGMSSHQFPMGTHSHAMPSTVPYNTPANGSNDSIHLAQQPRQEYLYASSMPSAHNGYQNSDRPYYNNNNNNNNNRVGHRRGSQSQKPHGYVPGQQPQTEHNAAFQESHLNKSWRRGPPHDRARQSSWCRNTAGSNIEYCHCTCDQCNERNRSVWVRVISPESFVSIMEILSFLKFGLSTRFGRVEEAYPAPSMRRDAFIVRFESESSVSQALAFGGGMVPEKDVRITIQPVHRSKWMKRHPQHQPRKLLPLPITHQQTSQGESLSPSKSLVHIQAPPSCSLGSSHTSTPEPDQHEIPSRPLSVSTLPQADLSSQSMEQQIISPTAEFNWDAKSDKVPTPSEVPVANCKHFASEELREYAADPASLSLQAMNYPKAEKFEKEGFLYLESLSEEAVIEKGIRCDITTAHCDSSKCLSPEKVDSTLPSTPINSVCSSSDTPKAKFSNKICPTTGTNTPMSKSNNRKAKQSSSVVMEDRQCQSSGVIGKVENAVGVKENSDNEAIRAPSDLRKAQNPTKDIERPLLTAASSEKHIESSINSHAQASSYTEKEIKERKQAWNRIPMPLDPRKSKKLGIIITSSQHSSLPSRDASSNNTTEKAGIAKPYIGKWDQLESIHTPRLDKVKPEQLTKAAEVSIKDKTHNLTEEKPLDYELRSGTLAQLPMVPLANEVSTNMTTTGEPQASRMKTSSSYQTASEHTSATASHLQLPTGENKTNNTENSQTKPRPKWNKPKKSKKRLALASQIVLQNEGSSQEISPSVSETPSMVKEEPRADYHMFTSAPAISEYHSHPVHFTGKPDETELFKGSIEQAMTNNRSQYSYDTLPRSRHDFRNNAGGSLRVPKKRKNKYPAITSKTFEVSPTSRFEPSQLEYSESGQMPMRNTDNTNIPDPATHITEPDSSKRSRLNPLATAFESPQKTTIAAVDIGITPNLCKAGSPRIGEGEDLLRENRSPSKFKIIQRSTTTHESPTKSQHLKEKLVRRIDSSKVSGSLEISTRQRENNPSEIQRSWSKDKHGNDSEIREPINSKATSPGRKAALDKEDWPSLPASRIRSATLQ</sequence>
<organism evidence="2 3">
    <name type="scientific">Trichoderma asperellum (strain ATCC 204424 / CBS 433.97 / NBRC 101777)</name>
    <dbReference type="NCBI Taxonomy" id="1042311"/>
    <lineage>
        <taxon>Eukaryota</taxon>
        <taxon>Fungi</taxon>
        <taxon>Dikarya</taxon>
        <taxon>Ascomycota</taxon>
        <taxon>Pezizomycotina</taxon>
        <taxon>Sordariomycetes</taxon>
        <taxon>Hypocreomycetidae</taxon>
        <taxon>Hypocreales</taxon>
        <taxon>Hypocreaceae</taxon>
        <taxon>Trichoderma</taxon>
    </lineage>
</organism>
<reference evidence="2 3" key="1">
    <citation type="submission" date="2016-07" db="EMBL/GenBank/DDBJ databases">
        <title>Multiple horizontal gene transfer events from other fungi enriched the ability of initially mycotrophic Trichoderma (Ascomycota) to feed on dead plant biomass.</title>
        <authorList>
            <consortium name="DOE Joint Genome Institute"/>
            <person name="Aerts A."/>
            <person name="Atanasova L."/>
            <person name="Chenthamara K."/>
            <person name="Zhang J."/>
            <person name="Grujic M."/>
            <person name="Henrissat B."/>
            <person name="Kuo A."/>
            <person name="Salamov A."/>
            <person name="Lipzen A."/>
            <person name="Labutti K."/>
            <person name="Barry K."/>
            <person name="Miao Y."/>
            <person name="Rahimi M.J."/>
            <person name="Shen Q."/>
            <person name="Grigoriev I.V."/>
            <person name="Kubicek C.P."/>
            <person name="Druzhinina I.S."/>
        </authorList>
    </citation>
    <scope>NUCLEOTIDE SEQUENCE [LARGE SCALE GENOMIC DNA]</scope>
    <source>
        <strain evidence="2 3">CBS 433.97</strain>
    </source>
</reference>
<feature type="compositionally biased region" description="Polar residues" evidence="1">
    <location>
        <begin position="906"/>
        <end position="916"/>
    </location>
</feature>
<feature type="region of interest" description="Disordered" evidence="1">
    <location>
        <begin position="420"/>
        <end position="445"/>
    </location>
</feature>
<feature type="compositionally biased region" description="Polar residues" evidence="1">
    <location>
        <begin position="436"/>
        <end position="445"/>
    </location>
</feature>
<feature type="compositionally biased region" description="Polar residues" evidence="1">
    <location>
        <begin position="1583"/>
        <end position="1595"/>
    </location>
</feature>
<feature type="region of interest" description="Disordered" evidence="1">
    <location>
        <begin position="677"/>
        <end position="751"/>
    </location>
</feature>
<feature type="region of interest" description="Disordered" evidence="1">
    <location>
        <begin position="529"/>
        <end position="569"/>
    </location>
</feature>
<feature type="compositionally biased region" description="Polar residues" evidence="1">
    <location>
        <begin position="1368"/>
        <end position="1387"/>
    </location>
</feature>
<feature type="compositionally biased region" description="Basic and acidic residues" evidence="1">
    <location>
        <begin position="1633"/>
        <end position="1648"/>
    </location>
</feature>
<gene>
    <name evidence="2" type="ORF">M441DRAFT_51122</name>
</gene>
<feature type="compositionally biased region" description="Polar residues" evidence="1">
    <location>
        <begin position="1609"/>
        <end position="1618"/>
    </location>
</feature>
<feature type="compositionally biased region" description="Basic and acidic residues" evidence="1">
    <location>
        <begin position="1564"/>
        <end position="1575"/>
    </location>
</feature>
<feature type="region of interest" description="Disordered" evidence="1">
    <location>
        <begin position="1069"/>
        <end position="1104"/>
    </location>
</feature>
<feature type="region of interest" description="Disordered" evidence="1">
    <location>
        <begin position="1297"/>
        <end position="1392"/>
    </location>
</feature>
<dbReference type="Proteomes" id="UP000240493">
    <property type="component" value="Unassembled WGS sequence"/>
</dbReference>
<evidence type="ECO:0000313" key="2">
    <source>
        <dbReference type="EMBL" id="PTB36384.1"/>
    </source>
</evidence>
<feature type="region of interest" description="Disordered" evidence="1">
    <location>
        <begin position="1437"/>
        <end position="1465"/>
    </location>
</feature>
<feature type="compositionally biased region" description="Basic residues" evidence="1">
    <location>
        <begin position="858"/>
        <end position="872"/>
    </location>
</feature>
<proteinExistence type="predicted"/>
<keyword evidence="3" id="KW-1185">Reference proteome</keyword>
<evidence type="ECO:0000313" key="3">
    <source>
        <dbReference type="Proteomes" id="UP000240493"/>
    </source>
</evidence>
<feature type="compositionally biased region" description="Polar residues" evidence="1">
    <location>
        <begin position="1297"/>
        <end position="1346"/>
    </location>
</feature>
<feature type="compositionally biased region" description="Polar residues" evidence="1">
    <location>
        <begin position="378"/>
        <end position="403"/>
    </location>
</feature>
<feature type="region of interest" description="Disordered" evidence="1">
    <location>
        <begin position="1554"/>
        <end position="1680"/>
    </location>
</feature>
<feature type="compositionally biased region" description="Polar residues" evidence="1">
    <location>
        <begin position="1072"/>
        <end position="1085"/>
    </location>
</feature>
<feature type="compositionally biased region" description="Polar residues" evidence="1">
    <location>
        <begin position="880"/>
        <end position="894"/>
    </location>
</feature>
<feature type="compositionally biased region" description="Polar residues" evidence="1">
    <location>
        <begin position="677"/>
        <end position="687"/>
    </location>
</feature>
<feature type="region of interest" description="Disordered" evidence="1">
    <location>
        <begin position="1481"/>
        <end position="1527"/>
    </location>
</feature>
<evidence type="ECO:0000256" key="1">
    <source>
        <dbReference type="SAM" id="MobiDB-lite"/>
    </source>
</evidence>
<accession>A0A2T3YV30</accession>
<protein>
    <recommendedName>
        <fullName evidence="4">RRM domain-containing protein</fullName>
    </recommendedName>
</protein>
<dbReference type="OrthoDB" id="3941926at2759"/>
<feature type="compositionally biased region" description="Polar residues" evidence="1">
    <location>
        <begin position="1481"/>
        <end position="1511"/>
    </location>
</feature>
<feature type="compositionally biased region" description="Polar residues" evidence="1">
    <location>
        <begin position="1159"/>
        <end position="1170"/>
    </location>
</feature>